<dbReference type="InterPro" id="IPR011250">
    <property type="entry name" value="OMP/PagP_B-barrel"/>
</dbReference>
<dbReference type="Proteomes" id="UP000191135">
    <property type="component" value="Chromosome"/>
</dbReference>
<proteinExistence type="inferred from homology"/>
<evidence type="ECO:0000313" key="8">
    <source>
        <dbReference type="EMBL" id="AQZ51977.1"/>
    </source>
</evidence>
<dbReference type="KEGG" id="mmed:Mame_02651"/>
<dbReference type="OrthoDB" id="7916126at2"/>
<comment type="subcellular location">
    <subcellularLocation>
        <location evidence="1">Cell outer membrane</location>
    </subcellularLocation>
</comment>
<comment type="similarity">
    <text evidence="5">Belongs to the Omp25/RopB family.</text>
</comment>
<dbReference type="Gene3D" id="2.40.160.20">
    <property type="match status" value="1"/>
</dbReference>
<dbReference type="InterPro" id="IPR027385">
    <property type="entry name" value="Beta-barrel_OMP"/>
</dbReference>
<dbReference type="EMBL" id="CP020330">
    <property type="protein sequence ID" value="AQZ51977.1"/>
    <property type="molecule type" value="Genomic_DNA"/>
</dbReference>
<keyword evidence="4" id="KW-0998">Cell outer membrane</keyword>
<evidence type="ECO:0000256" key="1">
    <source>
        <dbReference type="ARBA" id="ARBA00004442"/>
    </source>
</evidence>
<dbReference type="AlphaFoldDB" id="A0A1U9Z2Q5"/>
<evidence type="ECO:0000259" key="7">
    <source>
        <dbReference type="Pfam" id="PF13505"/>
    </source>
</evidence>
<evidence type="ECO:0000256" key="3">
    <source>
        <dbReference type="ARBA" id="ARBA00023136"/>
    </source>
</evidence>
<dbReference type="PANTHER" id="PTHR34001:SF3">
    <property type="entry name" value="BLL7405 PROTEIN"/>
    <property type="match status" value="1"/>
</dbReference>
<evidence type="ECO:0000256" key="5">
    <source>
        <dbReference type="ARBA" id="ARBA00038306"/>
    </source>
</evidence>
<keyword evidence="3" id="KW-0472">Membrane</keyword>
<keyword evidence="2 6" id="KW-0732">Signal</keyword>
<dbReference type="SUPFAM" id="SSF56925">
    <property type="entry name" value="OMPA-like"/>
    <property type="match status" value="1"/>
</dbReference>
<sequence length="235" mass="25696" precursor="true">MIKRLTVCAATFLSAAASQAADVVFTPPPVNDEVIVVERTGFKWTGFYLGALAGYHWTDTEADTWRLVDRDFQLDNWLAGGFFGFNYQFDNDLVLGLEGEFDYSAGANDQTLDIIIAGVPEAGTGDFDLGWGGSLRGRLGYAFDRTLVYATAGGEVATGSVTGSVPSYSLHTGEKVMLGWTAGAGIEQAFTDHLFGRLEYRYSYFPSVHHSFRWDPDFSIKASQSLLKAGLGYKF</sequence>
<keyword evidence="9" id="KW-1185">Reference proteome</keyword>
<evidence type="ECO:0000313" key="9">
    <source>
        <dbReference type="Proteomes" id="UP000191135"/>
    </source>
</evidence>
<evidence type="ECO:0000256" key="4">
    <source>
        <dbReference type="ARBA" id="ARBA00023237"/>
    </source>
</evidence>
<dbReference type="InterPro" id="IPR051692">
    <property type="entry name" value="OMP-like"/>
</dbReference>
<feature type="signal peptide" evidence="6">
    <location>
        <begin position="1"/>
        <end position="20"/>
    </location>
</feature>
<name>A0A1U9Z2Q5_9HYPH</name>
<organism evidence="8 9">
    <name type="scientific">Martelella mediterranea DSM 17316</name>
    <dbReference type="NCBI Taxonomy" id="1122214"/>
    <lineage>
        <taxon>Bacteria</taxon>
        <taxon>Pseudomonadati</taxon>
        <taxon>Pseudomonadota</taxon>
        <taxon>Alphaproteobacteria</taxon>
        <taxon>Hyphomicrobiales</taxon>
        <taxon>Aurantimonadaceae</taxon>
        <taxon>Martelella</taxon>
    </lineage>
</organism>
<protein>
    <submittedName>
        <fullName evidence="8">Opacity protein antigen</fullName>
    </submittedName>
</protein>
<dbReference type="PANTHER" id="PTHR34001">
    <property type="entry name" value="BLL7405 PROTEIN"/>
    <property type="match status" value="1"/>
</dbReference>
<dbReference type="GO" id="GO:0009279">
    <property type="term" value="C:cell outer membrane"/>
    <property type="evidence" value="ECO:0007669"/>
    <property type="project" value="UniProtKB-SubCell"/>
</dbReference>
<dbReference type="Pfam" id="PF13505">
    <property type="entry name" value="OMP_b-brl"/>
    <property type="match status" value="1"/>
</dbReference>
<feature type="domain" description="Outer membrane protein beta-barrel" evidence="7">
    <location>
        <begin position="12"/>
        <end position="235"/>
    </location>
</feature>
<evidence type="ECO:0000256" key="2">
    <source>
        <dbReference type="ARBA" id="ARBA00022729"/>
    </source>
</evidence>
<dbReference type="RefSeq" id="WP_018066473.1">
    <property type="nucleotide sequence ID" value="NZ_AQWH01000023.1"/>
</dbReference>
<gene>
    <name evidence="8" type="ORF">Mame_02651</name>
</gene>
<dbReference type="STRING" id="1122214.Mame_02651"/>
<reference evidence="8 9" key="1">
    <citation type="submission" date="2017-03" db="EMBL/GenBank/DDBJ databases">
        <title>Foreign affairs: Plasmid Transfer between Roseobacters and Rhizobia.</title>
        <authorList>
            <person name="Bartling P."/>
            <person name="Bunk B."/>
            <person name="Overmann J."/>
            <person name="Brinkmann H."/>
            <person name="Petersen J."/>
        </authorList>
    </citation>
    <scope>NUCLEOTIDE SEQUENCE [LARGE SCALE GENOMIC DNA]</scope>
    <source>
        <strain evidence="8 9">MACL11</strain>
    </source>
</reference>
<dbReference type="eggNOG" id="COG3637">
    <property type="taxonomic scope" value="Bacteria"/>
</dbReference>
<evidence type="ECO:0000256" key="6">
    <source>
        <dbReference type="SAM" id="SignalP"/>
    </source>
</evidence>
<feature type="chain" id="PRO_5010711872" evidence="6">
    <location>
        <begin position="21"/>
        <end position="235"/>
    </location>
</feature>
<accession>A0A1U9Z2Q5</accession>